<comment type="caution">
    <text evidence="9">The sequence shown here is derived from an EMBL/GenBank/DDBJ whole genome shotgun (WGS) entry which is preliminary data.</text>
</comment>
<keyword evidence="7" id="KW-0456">Lyase</keyword>
<gene>
    <name evidence="9" type="ORF">GC093_00430</name>
</gene>
<keyword evidence="6" id="KW-0238">DNA-binding</keyword>
<dbReference type="SUPFAM" id="SSF143081">
    <property type="entry name" value="BB1717-like"/>
    <property type="match status" value="1"/>
</dbReference>
<dbReference type="GO" id="GO:0003697">
    <property type="term" value="F:single-stranded DNA binding"/>
    <property type="evidence" value="ECO:0007669"/>
    <property type="project" value="InterPro"/>
</dbReference>
<evidence type="ECO:0000256" key="3">
    <source>
        <dbReference type="ARBA" id="ARBA00022763"/>
    </source>
</evidence>
<keyword evidence="4 8" id="KW-0378">Hydrolase</keyword>
<keyword evidence="3" id="KW-0227">DNA damage</keyword>
<proteinExistence type="inferred from homology"/>
<accession>A0A972JYH9</accession>
<evidence type="ECO:0000313" key="9">
    <source>
        <dbReference type="EMBL" id="NOU91705.1"/>
    </source>
</evidence>
<protein>
    <recommendedName>
        <fullName evidence="8">Abasic site processing protein</fullName>
        <ecNumber evidence="8">3.4.-.-</ecNumber>
    </recommendedName>
</protein>
<reference evidence="9" key="1">
    <citation type="submission" date="2019-10" db="EMBL/GenBank/DDBJ databases">
        <title>Description of Paenibacillus glebae sp. nov.</title>
        <authorList>
            <person name="Carlier A."/>
            <person name="Qi S."/>
        </authorList>
    </citation>
    <scope>NUCLEOTIDE SEQUENCE</scope>
    <source>
        <strain evidence="9">LMG 31456</strain>
    </source>
</reference>
<dbReference type="EMBL" id="WHOD01000003">
    <property type="protein sequence ID" value="NOU91705.1"/>
    <property type="molecule type" value="Genomic_DNA"/>
</dbReference>
<dbReference type="GO" id="GO:0006508">
    <property type="term" value="P:proteolysis"/>
    <property type="evidence" value="ECO:0007669"/>
    <property type="project" value="UniProtKB-KW"/>
</dbReference>
<dbReference type="InterPro" id="IPR036590">
    <property type="entry name" value="SRAP-like"/>
</dbReference>
<organism evidence="9 10">
    <name type="scientific">Paenibacillus foliorum</name>
    <dbReference type="NCBI Taxonomy" id="2654974"/>
    <lineage>
        <taxon>Bacteria</taxon>
        <taxon>Bacillati</taxon>
        <taxon>Bacillota</taxon>
        <taxon>Bacilli</taxon>
        <taxon>Bacillales</taxon>
        <taxon>Paenibacillaceae</taxon>
        <taxon>Paenibacillus</taxon>
    </lineage>
</organism>
<dbReference type="GO" id="GO:0008233">
    <property type="term" value="F:peptidase activity"/>
    <property type="evidence" value="ECO:0007669"/>
    <property type="project" value="UniProtKB-KW"/>
</dbReference>
<dbReference type="PANTHER" id="PTHR13604:SF0">
    <property type="entry name" value="ABASIC SITE PROCESSING PROTEIN HMCES"/>
    <property type="match status" value="1"/>
</dbReference>
<evidence type="ECO:0000256" key="2">
    <source>
        <dbReference type="ARBA" id="ARBA00022670"/>
    </source>
</evidence>
<comment type="similarity">
    <text evidence="1 8">Belongs to the SOS response-associated peptidase family.</text>
</comment>
<evidence type="ECO:0000256" key="6">
    <source>
        <dbReference type="ARBA" id="ARBA00023125"/>
    </source>
</evidence>
<dbReference type="EC" id="3.4.-.-" evidence="8"/>
<dbReference type="InterPro" id="IPR003738">
    <property type="entry name" value="SRAP"/>
</dbReference>
<evidence type="ECO:0000256" key="8">
    <source>
        <dbReference type="RuleBase" id="RU364100"/>
    </source>
</evidence>
<evidence type="ECO:0000256" key="1">
    <source>
        <dbReference type="ARBA" id="ARBA00008136"/>
    </source>
</evidence>
<name>A0A972JYH9_9BACL</name>
<dbReference type="GO" id="GO:0016829">
    <property type="term" value="F:lyase activity"/>
    <property type="evidence" value="ECO:0007669"/>
    <property type="project" value="UniProtKB-KW"/>
</dbReference>
<evidence type="ECO:0000313" key="10">
    <source>
        <dbReference type="Proteomes" id="UP000641588"/>
    </source>
</evidence>
<evidence type="ECO:0000256" key="5">
    <source>
        <dbReference type="ARBA" id="ARBA00023124"/>
    </source>
</evidence>
<evidence type="ECO:0000256" key="7">
    <source>
        <dbReference type="ARBA" id="ARBA00023239"/>
    </source>
</evidence>
<dbReference type="GO" id="GO:0106300">
    <property type="term" value="P:protein-DNA covalent cross-linking repair"/>
    <property type="evidence" value="ECO:0007669"/>
    <property type="project" value="InterPro"/>
</dbReference>
<dbReference type="PANTHER" id="PTHR13604">
    <property type="entry name" value="DC12-RELATED"/>
    <property type="match status" value="1"/>
</dbReference>
<sequence>MFMEYMEHNNQKHRVVCSLCKSISMLADVSQVTEQFKIDNVLAYLSNRYEISPTQSVSAIVVRDNSRQLDEFRWGLMPFWGKNSVCMDSRSITDKKIYKLILKKQRCVIPCSGFYVTKTEKKETQWIKFTMNTGTFGIAGLYDVWRSSFDGEELRTCTMLMTEANSLVAPYQEQMPSILEPDEVDQWLQPESKNPFTLSKLLRPMDSLRMRAYTLASAEDKYEAPSDFDYPHPELV</sequence>
<keyword evidence="10" id="KW-1185">Reference proteome</keyword>
<keyword evidence="2 8" id="KW-0645">Protease</keyword>
<dbReference type="Proteomes" id="UP000641588">
    <property type="component" value="Unassembled WGS sequence"/>
</dbReference>
<keyword evidence="5" id="KW-0190">Covalent protein-DNA linkage</keyword>
<dbReference type="Gene3D" id="3.90.1680.10">
    <property type="entry name" value="SOS response associated peptidase-like"/>
    <property type="match status" value="1"/>
</dbReference>
<dbReference type="Pfam" id="PF02586">
    <property type="entry name" value="SRAP"/>
    <property type="match status" value="1"/>
</dbReference>
<evidence type="ECO:0000256" key="4">
    <source>
        <dbReference type="ARBA" id="ARBA00022801"/>
    </source>
</evidence>
<dbReference type="AlphaFoldDB" id="A0A972JYH9"/>